<evidence type="ECO:0000256" key="7">
    <source>
        <dbReference type="SAM" id="SignalP"/>
    </source>
</evidence>
<keyword evidence="3 7" id="KW-0732">Signal</keyword>
<protein>
    <submittedName>
        <fullName evidence="9">LPXTG cell wall anchor domain-containing protein</fullName>
    </submittedName>
</protein>
<dbReference type="NCBIfam" id="TIGR01167">
    <property type="entry name" value="LPXTG_anchor"/>
    <property type="match status" value="1"/>
</dbReference>
<dbReference type="RefSeq" id="WP_104929601.1">
    <property type="nucleotide sequence ID" value="NZ_JANFMO010000018.1"/>
</dbReference>
<feature type="region of interest" description="Disordered" evidence="6">
    <location>
        <begin position="207"/>
        <end position="238"/>
    </location>
</feature>
<feature type="compositionally biased region" description="Low complexity" evidence="6">
    <location>
        <begin position="41"/>
        <end position="50"/>
    </location>
</feature>
<evidence type="ECO:0000259" key="8">
    <source>
        <dbReference type="PROSITE" id="PS50847"/>
    </source>
</evidence>
<keyword evidence="5" id="KW-0175">Coiled coil</keyword>
<evidence type="ECO:0000256" key="1">
    <source>
        <dbReference type="ARBA" id="ARBA00022512"/>
    </source>
</evidence>
<comment type="caution">
    <text evidence="9">The sequence shown here is derived from an EMBL/GenBank/DDBJ whole genome shotgun (WGS) entry which is preliminary data.</text>
</comment>
<dbReference type="EMBL" id="JANFMP010000017">
    <property type="protein sequence ID" value="MDG4527127.1"/>
    <property type="molecule type" value="Genomic_DNA"/>
</dbReference>
<evidence type="ECO:0000313" key="9">
    <source>
        <dbReference type="EMBL" id="MDG4527127.1"/>
    </source>
</evidence>
<proteinExistence type="predicted"/>
<feature type="coiled-coil region" evidence="5">
    <location>
        <begin position="605"/>
        <end position="747"/>
    </location>
</feature>
<dbReference type="InterPro" id="IPR019931">
    <property type="entry name" value="LPXTG_anchor"/>
</dbReference>
<evidence type="ECO:0000256" key="3">
    <source>
        <dbReference type="ARBA" id="ARBA00022729"/>
    </source>
</evidence>
<feature type="region of interest" description="Disordered" evidence="6">
    <location>
        <begin position="29"/>
        <end position="50"/>
    </location>
</feature>
<dbReference type="AlphaFoldDB" id="A0A9X4RSB4"/>
<accession>A0A9X4RSB4</accession>
<keyword evidence="1" id="KW-0134">Cell wall</keyword>
<feature type="coiled-coil region" evidence="5">
    <location>
        <begin position="83"/>
        <end position="181"/>
    </location>
</feature>
<evidence type="ECO:0000256" key="6">
    <source>
        <dbReference type="SAM" id="MobiDB-lite"/>
    </source>
</evidence>
<name>A0A9X4RSB4_STRSU</name>
<dbReference type="Proteomes" id="UP001152875">
    <property type="component" value="Unassembled WGS sequence"/>
</dbReference>
<evidence type="ECO:0000313" key="10">
    <source>
        <dbReference type="Proteomes" id="UP001152875"/>
    </source>
</evidence>
<dbReference type="Gene3D" id="1.20.120.330">
    <property type="entry name" value="Nucleotidyltransferases domain 2"/>
    <property type="match status" value="1"/>
</dbReference>
<dbReference type="PROSITE" id="PS50847">
    <property type="entry name" value="GRAM_POS_ANCHORING"/>
    <property type="match status" value="1"/>
</dbReference>
<organism evidence="9 10">
    <name type="scientific">Streptococcus suis</name>
    <dbReference type="NCBI Taxonomy" id="1307"/>
    <lineage>
        <taxon>Bacteria</taxon>
        <taxon>Bacillati</taxon>
        <taxon>Bacillota</taxon>
        <taxon>Bacilli</taxon>
        <taxon>Lactobacillales</taxon>
        <taxon>Streptococcaceae</taxon>
        <taxon>Streptococcus</taxon>
    </lineage>
</organism>
<evidence type="ECO:0000256" key="4">
    <source>
        <dbReference type="ARBA" id="ARBA00023088"/>
    </source>
</evidence>
<sequence>MKKNLLKTFTLTTAATAVLASQRLVAAEEVQATTPPVDADTSVSTPTTSISSQEVEAAKASATAAQSAVTSQEQVLATAGQTLTAAQEEQATAATTLEEAKKAAAQATPENIKKAEEVVENAKTNQATKETAVQVSQDAVKEAQDAVDNQTKVVESAKKVISKEQADVDEAQQKVNTAEAAFDSESLLKAQQEAGYLDAKVKEEQKTVSDLTSSLSTREQEQRDLIANGTKKRQELEKAVTTAGPEYFTEVVERELSKHEVSESDSISTPKEPTFIGKDGETYYVVANENVIFDGEKVETIVLPNKEALNQRKTVDYKKVSEYVREYIVELRRINGIDIPVPEVTEVALKWAKARTDEMAKNDVLSHASVLKPEDFGLSGEIENASRGSLPVESILDEKEIAYNQVLNYFHDFNNASSYGTKTPDTVHWMNYGHRNTMLAASGTGFAIGATNGYGILTFVSTDGTGIYDEMPSNLDPSTQRSYESMGETRYYYPSLAQDLGRAENKDSDPLRSEYYFNGKRIKFLPKTTFRYVWEETLYHKNTKREDAVTTLNNFNNAQKIAEEKITNIISSMKSELVTAQNILSTDENALKVANNRVAALTSDNADKVRILKEAQNELVTQQAELKLAQDNQTKEEAELVRLEGLRDRAQENLNKAETGLEEAKKVVRSAEQELLDLQNEPEKLEESKHNYAKAQQQLKEAKEMFDDARALLEKLQTERDTKLSEYKELKVKFDLNQAKLKDLENKSKNNVIITLPDGTVVAVPKDAPTADAKPAVDVNLVKDAVAKVQDVKVVDDKVVVTNPQAGVTVTPQGITYSRVERAKTLPNTGEQTSLLALAGVTALSSLGLVAAKRRKQG</sequence>
<feature type="compositionally biased region" description="Polar residues" evidence="6">
    <location>
        <begin position="208"/>
        <end position="217"/>
    </location>
</feature>
<dbReference type="Pfam" id="PF00746">
    <property type="entry name" value="Gram_pos_anchor"/>
    <property type="match status" value="1"/>
</dbReference>
<feature type="domain" description="Gram-positive cocci surface proteins LPxTG" evidence="8">
    <location>
        <begin position="826"/>
        <end position="858"/>
    </location>
</feature>
<keyword evidence="4" id="KW-0572">Peptidoglycan-anchor</keyword>
<feature type="signal peptide" evidence="7">
    <location>
        <begin position="1"/>
        <end position="26"/>
    </location>
</feature>
<feature type="chain" id="PRO_5040831665" evidence="7">
    <location>
        <begin position="27"/>
        <end position="858"/>
    </location>
</feature>
<reference evidence="9" key="1">
    <citation type="submission" date="2022-07" db="EMBL/GenBank/DDBJ databases">
        <title>Whole Genome Sequencing of Streptococcus suis.</title>
        <authorList>
            <person name="Dai X."/>
            <person name="Huang J."/>
            <person name="Wang L."/>
        </authorList>
    </citation>
    <scope>NUCLEOTIDE SEQUENCE</scope>
    <source>
        <strain evidence="9">XNB2</strain>
    </source>
</reference>
<gene>
    <name evidence="9" type="ORF">NOL13_06900</name>
</gene>
<keyword evidence="2" id="KW-0964">Secreted</keyword>
<evidence type="ECO:0000256" key="2">
    <source>
        <dbReference type="ARBA" id="ARBA00022525"/>
    </source>
</evidence>
<evidence type="ECO:0000256" key="5">
    <source>
        <dbReference type="SAM" id="Coils"/>
    </source>
</evidence>